<reference evidence="1 2" key="1">
    <citation type="submission" date="2020-08" db="EMBL/GenBank/DDBJ databases">
        <title>Genomic Encyclopedia of Type Strains, Phase III (KMG-III): the genomes of soil and plant-associated and newly described type strains.</title>
        <authorList>
            <person name="Whitman W."/>
        </authorList>
    </citation>
    <scope>NUCLEOTIDE SEQUENCE [LARGE SCALE GENOMIC DNA]</scope>
    <source>
        <strain evidence="1 2">CECT 8799</strain>
    </source>
</reference>
<dbReference type="AlphaFoldDB" id="A0A7W4WE49"/>
<evidence type="ECO:0000313" key="1">
    <source>
        <dbReference type="EMBL" id="MBB3062582.1"/>
    </source>
</evidence>
<proteinExistence type="predicted"/>
<dbReference type="EMBL" id="JACHWZ010000017">
    <property type="protein sequence ID" value="MBB3062582.1"/>
    <property type="molecule type" value="Genomic_DNA"/>
</dbReference>
<accession>A0A7W4WE49</accession>
<comment type="caution">
    <text evidence="1">The sequence shown here is derived from an EMBL/GenBank/DDBJ whole genome shotgun (WGS) entry which is preliminary data.</text>
</comment>
<protein>
    <submittedName>
        <fullName evidence="1">Uncharacterized protein</fullName>
    </submittedName>
</protein>
<gene>
    <name evidence="1" type="ORF">FHS09_003431</name>
</gene>
<evidence type="ECO:0000313" key="2">
    <source>
        <dbReference type="Proteomes" id="UP000535937"/>
    </source>
</evidence>
<keyword evidence="2" id="KW-1185">Reference proteome</keyword>
<name>A0A7W4WE49_9GAMM</name>
<organism evidence="1 2">
    <name type="scientific">Microbulbifer rhizosphaerae</name>
    <dbReference type="NCBI Taxonomy" id="1562603"/>
    <lineage>
        <taxon>Bacteria</taxon>
        <taxon>Pseudomonadati</taxon>
        <taxon>Pseudomonadota</taxon>
        <taxon>Gammaproteobacteria</taxon>
        <taxon>Cellvibrionales</taxon>
        <taxon>Microbulbiferaceae</taxon>
        <taxon>Microbulbifer</taxon>
    </lineage>
</organism>
<sequence>MLFIHQRITFPGLIKYLGYESNEKLEEVKKFNINDHWINILTMFIVVYFCLSL</sequence>
<dbReference type="Proteomes" id="UP000535937">
    <property type="component" value="Unassembled WGS sequence"/>
</dbReference>